<dbReference type="Proteomes" id="UP000277570">
    <property type="component" value="Unassembled WGS sequence"/>
</dbReference>
<dbReference type="RefSeq" id="WP_125150231.1">
    <property type="nucleotide sequence ID" value="NZ_UYIN01000024.1"/>
</dbReference>
<dbReference type="EMBL" id="UYIN01000024">
    <property type="protein sequence ID" value="VDG74675.1"/>
    <property type="molecule type" value="Genomic_DNA"/>
</dbReference>
<gene>
    <name evidence="2" type="ORF">NCTC10913_04921</name>
</gene>
<comment type="caution">
    <text evidence="2">The sequence shown here is derived from an EMBL/GenBank/DDBJ whole genome shotgun (WGS) entry which is preliminary data.</text>
</comment>
<accession>A0ABY6T0T4</accession>
<sequence>MVKEKWQEDVDELIDRILDSKEKIKNLQDELDSDKGALVDLMEEQNINEYSGANGKANFVDFQREGLVKDNVVETVDGVNKGKINKIDMKDLTKDINVHFLNVRGYI</sequence>
<evidence type="ECO:0000313" key="3">
    <source>
        <dbReference type="Proteomes" id="UP000277570"/>
    </source>
</evidence>
<evidence type="ECO:0000256" key="1">
    <source>
        <dbReference type="SAM" id="Coils"/>
    </source>
</evidence>
<evidence type="ECO:0000313" key="2">
    <source>
        <dbReference type="EMBL" id="VDG74675.1"/>
    </source>
</evidence>
<protein>
    <submittedName>
        <fullName evidence="2">Uncharacterized protein</fullName>
    </submittedName>
</protein>
<keyword evidence="3" id="KW-1185">Reference proteome</keyword>
<reference evidence="2 3" key="1">
    <citation type="submission" date="2018-11" db="EMBL/GenBank/DDBJ databases">
        <authorList>
            <consortium name="Pathogen Informatics"/>
        </authorList>
    </citation>
    <scope>NUCLEOTIDE SEQUENCE [LARGE SCALE GENOMIC DNA]</scope>
    <source>
        <strain evidence="2 3">NCTC10913</strain>
    </source>
</reference>
<name>A0ABY6T0T4_9CLOT</name>
<proteinExistence type="predicted"/>
<keyword evidence="1" id="KW-0175">Coiled coil</keyword>
<feature type="coiled-coil region" evidence="1">
    <location>
        <begin position="3"/>
        <end position="44"/>
    </location>
</feature>
<organism evidence="2 3">
    <name type="scientific">Clostridium carnis</name>
    <dbReference type="NCBI Taxonomy" id="1530"/>
    <lineage>
        <taxon>Bacteria</taxon>
        <taxon>Bacillati</taxon>
        <taxon>Bacillota</taxon>
        <taxon>Clostridia</taxon>
        <taxon>Eubacteriales</taxon>
        <taxon>Clostridiaceae</taxon>
        <taxon>Clostridium</taxon>
    </lineage>
</organism>